<dbReference type="InterPro" id="IPR037214">
    <property type="entry name" value="TROVE_dom_sf"/>
</dbReference>
<proteinExistence type="predicted"/>
<dbReference type="PANTHER" id="PTHR30634">
    <property type="entry name" value="OUTER MEMBRANE LOLAB LIPOPROTEIN INSERTION APPARATUS"/>
    <property type="match status" value="1"/>
</dbReference>
<dbReference type="PATRIC" id="fig|1341156.4.peg.3605"/>
<dbReference type="InterPro" id="IPR002035">
    <property type="entry name" value="VWF_A"/>
</dbReference>
<dbReference type="SUPFAM" id="SSF53300">
    <property type="entry name" value="vWA-like"/>
    <property type="match status" value="1"/>
</dbReference>
<keyword evidence="3" id="KW-1185">Reference proteome</keyword>
<organism evidence="2 3">
    <name type="scientific">Ruminococcus albus SY3</name>
    <dbReference type="NCBI Taxonomy" id="1341156"/>
    <lineage>
        <taxon>Bacteria</taxon>
        <taxon>Bacillati</taxon>
        <taxon>Bacillota</taxon>
        <taxon>Clostridia</taxon>
        <taxon>Eubacteriales</taxon>
        <taxon>Oscillospiraceae</taxon>
        <taxon>Ruminococcus</taxon>
    </lineage>
</organism>
<name>A0A011WKF2_RUMAL</name>
<dbReference type="AlphaFoldDB" id="A0A011WKF2"/>
<dbReference type="InterPro" id="IPR036465">
    <property type="entry name" value="vWFA_dom_sf"/>
</dbReference>
<dbReference type="Gene3D" id="3.40.50.410">
    <property type="entry name" value="von Willebrand factor, type A domain"/>
    <property type="match status" value="1"/>
</dbReference>
<dbReference type="Pfam" id="PF05762">
    <property type="entry name" value="VWA_CoxE"/>
    <property type="match status" value="1"/>
</dbReference>
<dbReference type="InterPro" id="IPR050458">
    <property type="entry name" value="LolB"/>
</dbReference>
<dbReference type="PANTHER" id="PTHR30634:SF16">
    <property type="entry name" value="OUTER-MEMBRANE LIPOPROTEIN LOLB"/>
    <property type="match status" value="1"/>
</dbReference>
<evidence type="ECO:0000313" key="2">
    <source>
        <dbReference type="EMBL" id="EXM37485.1"/>
    </source>
</evidence>
<evidence type="ECO:0000313" key="3">
    <source>
        <dbReference type="Proteomes" id="UP000021369"/>
    </source>
</evidence>
<dbReference type="EMBL" id="JEOB01000004">
    <property type="protein sequence ID" value="EXM37485.1"/>
    <property type="molecule type" value="Genomic_DNA"/>
</dbReference>
<protein>
    <submittedName>
        <fullName evidence="2">CoxE</fullName>
    </submittedName>
</protein>
<accession>A0A011WKF2</accession>
<feature type="domain" description="VWFA" evidence="1">
    <location>
        <begin position="218"/>
        <end position="380"/>
    </location>
</feature>
<reference evidence="2 3" key="1">
    <citation type="submission" date="2013-06" db="EMBL/GenBank/DDBJ databases">
        <title>Rumen cellulosomics: divergent fiber-degrading strategies revealed by comparative genome-wide analysis of six Ruminococcal strains.</title>
        <authorList>
            <person name="Dassa B."/>
            <person name="Borovok I."/>
            <person name="Lamed R."/>
            <person name="Flint H."/>
            <person name="Yeoman C.J."/>
            <person name="White B."/>
            <person name="Bayer E.A."/>
        </authorList>
    </citation>
    <scope>NUCLEOTIDE SEQUENCE [LARGE SCALE GENOMIC DNA]</scope>
    <source>
        <strain evidence="2 3">SY3</strain>
    </source>
</reference>
<gene>
    <name evidence="2" type="ORF">RASY3_12915</name>
</gene>
<dbReference type="Proteomes" id="UP000021369">
    <property type="component" value="Unassembled WGS sequence"/>
</dbReference>
<sequence>MTEEERKELSVNRWRLVLGSQSDRDLEFSGSASELHALADMEDLLDYLYSRSSGDDVRDEGGRSGGRGDSNLSAAKWITKVRELFPNKTADVLEKHALDEFQLTELLTDKEVLEKMTPNMDLLKTIMQLRHLMKGEVLETAKRIAARVAEELREKLENSVRQSILGRIDRNSSSPVHTARNLDIKKTIRRNLKNYDSESGQLMLKEIYFSNRVKRYNNKTVIIAVDESGSMVGSVIYSAVMAQIISKLPFAEVKLVIFDTNIVDLTGQAEDPAEVLMSVQLGGGTDIGKAMCYCEQLISSPSQTVVICVTDLYEGGPVNRLMNVSRNIITSGAKLSYLTALDEDAKAAFDRNLGQQLADMGAFVGALTPDQLGDYIGRIFSGG</sequence>
<dbReference type="RefSeq" id="WP_037288912.1">
    <property type="nucleotide sequence ID" value="NZ_JEOB01000004.1"/>
</dbReference>
<comment type="caution">
    <text evidence="2">The sequence shown here is derived from an EMBL/GenBank/DDBJ whole genome shotgun (WGS) entry which is preliminary data.</text>
</comment>
<dbReference type="SUPFAM" id="SSF140864">
    <property type="entry name" value="TROVE domain-like"/>
    <property type="match status" value="1"/>
</dbReference>
<dbReference type="OrthoDB" id="9789979at2"/>
<dbReference type="SMART" id="SM00327">
    <property type="entry name" value="VWA"/>
    <property type="match status" value="1"/>
</dbReference>
<evidence type="ECO:0000259" key="1">
    <source>
        <dbReference type="SMART" id="SM00327"/>
    </source>
</evidence>
<dbReference type="InterPro" id="IPR008912">
    <property type="entry name" value="Uncharacterised_CoxE"/>
</dbReference>